<accession>A0A9P7DXQ2</accession>
<evidence type="ECO:0000256" key="3">
    <source>
        <dbReference type="ARBA" id="ARBA00023235"/>
    </source>
</evidence>
<dbReference type="InterPro" id="IPR027417">
    <property type="entry name" value="P-loop_NTPase"/>
</dbReference>
<dbReference type="GO" id="GO:0009378">
    <property type="term" value="F:four-way junction helicase activity"/>
    <property type="evidence" value="ECO:0007669"/>
    <property type="project" value="TreeGrafter"/>
</dbReference>
<evidence type="ECO:0000256" key="2">
    <source>
        <dbReference type="ARBA" id="ARBA00023125"/>
    </source>
</evidence>
<dbReference type="GO" id="GO:0005694">
    <property type="term" value="C:chromosome"/>
    <property type="evidence" value="ECO:0007669"/>
    <property type="project" value="TreeGrafter"/>
</dbReference>
<keyword evidence="3" id="KW-0413">Isomerase</keyword>
<feature type="non-terminal residue" evidence="6">
    <location>
        <position position="137"/>
    </location>
</feature>
<proteinExistence type="inferred from homology"/>
<gene>
    <name evidence="6" type="ORF">BJ212DRAFT_1212984</name>
</gene>
<dbReference type="Gene3D" id="3.40.50.300">
    <property type="entry name" value="P-loop containing nucleotide triphosphate hydrolases"/>
    <property type="match status" value="1"/>
</dbReference>
<dbReference type="Proteomes" id="UP000807769">
    <property type="component" value="Unassembled WGS sequence"/>
</dbReference>
<sequence length="137" mass="15835">QDIDDMRYRAIITSPKQLVKAGGEFEKLLQKPTFTSQIMGFVFDEAHCITSWGEFCSEYKELKRLWYILPCYVPFMIALTMPTPNTLQDVQRLLHMCSENLLLVHMSTDQPNIKICVCKIRYSLSSYTDLAFLIPTG</sequence>
<evidence type="ECO:0000313" key="7">
    <source>
        <dbReference type="Proteomes" id="UP000807769"/>
    </source>
</evidence>
<dbReference type="RefSeq" id="XP_041187538.1">
    <property type="nucleotide sequence ID" value="XM_041329262.1"/>
</dbReference>
<keyword evidence="2" id="KW-0238">DNA-binding</keyword>
<name>A0A9P7DXQ2_9AGAM</name>
<organism evidence="6 7">
    <name type="scientific">Suillus subaureus</name>
    <dbReference type="NCBI Taxonomy" id="48587"/>
    <lineage>
        <taxon>Eukaryota</taxon>
        <taxon>Fungi</taxon>
        <taxon>Dikarya</taxon>
        <taxon>Basidiomycota</taxon>
        <taxon>Agaricomycotina</taxon>
        <taxon>Agaricomycetes</taxon>
        <taxon>Agaricomycetidae</taxon>
        <taxon>Boletales</taxon>
        <taxon>Suillineae</taxon>
        <taxon>Suillaceae</taxon>
        <taxon>Suillus</taxon>
    </lineage>
</organism>
<dbReference type="GO" id="GO:0000724">
    <property type="term" value="P:double-strand break repair via homologous recombination"/>
    <property type="evidence" value="ECO:0007669"/>
    <property type="project" value="TreeGrafter"/>
</dbReference>
<comment type="catalytic activity">
    <reaction evidence="4">
        <text>Couples ATP hydrolysis with the unwinding of duplex DNA by translocating in the 3'-5' direction.</text>
        <dbReference type="EC" id="5.6.2.4"/>
    </reaction>
</comment>
<comment type="similarity">
    <text evidence="1">Belongs to the helicase family. RecQ subfamily.</text>
</comment>
<evidence type="ECO:0000256" key="5">
    <source>
        <dbReference type="ARBA" id="ARBA00034808"/>
    </source>
</evidence>
<evidence type="ECO:0000313" key="6">
    <source>
        <dbReference type="EMBL" id="KAG1805962.1"/>
    </source>
</evidence>
<keyword evidence="7" id="KW-1185">Reference proteome</keyword>
<reference evidence="6" key="1">
    <citation type="journal article" date="2020" name="New Phytol.">
        <title>Comparative genomics reveals dynamic genome evolution in host specialist ectomycorrhizal fungi.</title>
        <authorList>
            <person name="Lofgren L.A."/>
            <person name="Nguyen N.H."/>
            <person name="Vilgalys R."/>
            <person name="Ruytinx J."/>
            <person name="Liao H.L."/>
            <person name="Branco S."/>
            <person name="Kuo A."/>
            <person name="LaButti K."/>
            <person name="Lipzen A."/>
            <person name="Andreopoulos W."/>
            <person name="Pangilinan J."/>
            <person name="Riley R."/>
            <person name="Hundley H."/>
            <person name="Na H."/>
            <person name="Barry K."/>
            <person name="Grigoriev I.V."/>
            <person name="Stajich J.E."/>
            <person name="Kennedy P.G."/>
        </authorList>
    </citation>
    <scope>NUCLEOTIDE SEQUENCE</scope>
    <source>
        <strain evidence="6">MN1</strain>
    </source>
</reference>
<feature type="non-terminal residue" evidence="6">
    <location>
        <position position="1"/>
    </location>
</feature>
<dbReference type="OrthoDB" id="10261556at2759"/>
<dbReference type="PANTHER" id="PTHR13710:SF105">
    <property type="entry name" value="ATP-DEPENDENT DNA HELICASE Q1"/>
    <property type="match status" value="1"/>
</dbReference>
<dbReference type="AlphaFoldDB" id="A0A9P7DXQ2"/>
<dbReference type="EC" id="5.6.2.4" evidence="5"/>
<protein>
    <recommendedName>
        <fullName evidence="5">DNA 3'-5' helicase</fullName>
        <ecNumber evidence="5">5.6.2.4</ecNumber>
    </recommendedName>
</protein>
<dbReference type="GO" id="GO:0003677">
    <property type="term" value="F:DNA binding"/>
    <property type="evidence" value="ECO:0007669"/>
    <property type="project" value="UniProtKB-KW"/>
</dbReference>
<evidence type="ECO:0000256" key="4">
    <source>
        <dbReference type="ARBA" id="ARBA00034617"/>
    </source>
</evidence>
<dbReference type="GO" id="GO:0005737">
    <property type="term" value="C:cytoplasm"/>
    <property type="evidence" value="ECO:0007669"/>
    <property type="project" value="TreeGrafter"/>
</dbReference>
<comment type="caution">
    <text evidence="6">The sequence shown here is derived from an EMBL/GenBank/DDBJ whole genome shotgun (WGS) entry which is preliminary data.</text>
</comment>
<dbReference type="PANTHER" id="PTHR13710">
    <property type="entry name" value="DNA HELICASE RECQ FAMILY MEMBER"/>
    <property type="match status" value="1"/>
</dbReference>
<evidence type="ECO:0000256" key="1">
    <source>
        <dbReference type="ARBA" id="ARBA00005446"/>
    </source>
</evidence>
<dbReference type="EMBL" id="JABBWG010000049">
    <property type="protein sequence ID" value="KAG1805962.1"/>
    <property type="molecule type" value="Genomic_DNA"/>
</dbReference>
<dbReference type="GeneID" id="64623279"/>
<dbReference type="GO" id="GO:0043138">
    <property type="term" value="F:3'-5' DNA helicase activity"/>
    <property type="evidence" value="ECO:0007669"/>
    <property type="project" value="UniProtKB-EC"/>
</dbReference>